<reference evidence="3 4" key="1">
    <citation type="submission" date="2018-09" db="EMBL/GenBank/DDBJ databases">
        <authorList>
            <person name="Grouzdev D.S."/>
            <person name="Krutkina M.S."/>
        </authorList>
    </citation>
    <scope>NUCLEOTIDE SEQUENCE [LARGE SCALE GENOMIC DNA]</scope>
    <source>
        <strain evidence="3 4">RmlP001</strain>
    </source>
</reference>
<feature type="domain" description="Putative Flp pilus-assembly TadG-like N-terminal" evidence="2">
    <location>
        <begin position="110"/>
        <end position="152"/>
    </location>
</feature>
<gene>
    <name evidence="3" type="ORF">D3272_10415</name>
</gene>
<accession>A0A4Q2REF0</accession>
<organism evidence="3 4">
    <name type="scientific">Lichenibacterium ramalinae</name>
    <dbReference type="NCBI Taxonomy" id="2316527"/>
    <lineage>
        <taxon>Bacteria</taxon>
        <taxon>Pseudomonadati</taxon>
        <taxon>Pseudomonadota</taxon>
        <taxon>Alphaproteobacteria</taxon>
        <taxon>Hyphomicrobiales</taxon>
        <taxon>Lichenihabitantaceae</taxon>
        <taxon>Lichenibacterium</taxon>
    </lineage>
</organism>
<dbReference type="SUPFAM" id="SSF53300">
    <property type="entry name" value="vWA-like"/>
    <property type="match status" value="1"/>
</dbReference>
<feature type="region of interest" description="Disordered" evidence="1">
    <location>
        <begin position="15"/>
        <end position="78"/>
    </location>
</feature>
<evidence type="ECO:0000313" key="3">
    <source>
        <dbReference type="EMBL" id="RYB05346.1"/>
    </source>
</evidence>
<dbReference type="EMBL" id="QYBC01000007">
    <property type="protein sequence ID" value="RYB05346.1"/>
    <property type="molecule type" value="Genomic_DNA"/>
</dbReference>
<comment type="caution">
    <text evidence="3">The sequence shown here is derived from an EMBL/GenBank/DDBJ whole genome shotgun (WGS) entry which is preliminary data.</text>
</comment>
<dbReference type="Proteomes" id="UP000289411">
    <property type="component" value="Unassembled WGS sequence"/>
</dbReference>
<reference evidence="3 4" key="2">
    <citation type="submission" date="2019-02" db="EMBL/GenBank/DDBJ databases">
        <title>'Lichenibacterium ramalinii' gen. nov. sp. nov., 'Lichenibacterium minor' gen. nov. sp. nov.</title>
        <authorList>
            <person name="Pankratov T."/>
        </authorList>
    </citation>
    <scope>NUCLEOTIDE SEQUENCE [LARGE SCALE GENOMIC DNA]</scope>
    <source>
        <strain evidence="3 4">RmlP001</strain>
    </source>
</reference>
<dbReference type="InterPro" id="IPR036465">
    <property type="entry name" value="vWFA_dom_sf"/>
</dbReference>
<keyword evidence="4" id="KW-1185">Reference proteome</keyword>
<evidence type="ECO:0000313" key="4">
    <source>
        <dbReference type="Proteomes" id="UP000289411"/>
    </source>
</evidence>
<dbReference type="AlphaFoldDB" id="A0A4Q2REF0"/>
<dbReference type="InterPro" id="IPR028087">
    <property type="entry name" value="Tad_N"/>
</dbReference>
<proteinExistence type="predicted"/>
<sequence length="529" mass="56340">MERRAESAHLRAALRRGRYRFSQQDHAGSQRVRHRQHPRRRQPLHLRAAGRRAASAAPRHRPNLLRPPPLRADHRPHGRCRRRHPVLKEAAMNRVSRHVGAFGGDLRGTSAVIFALSLVPVIGMIGLGVDYSSALARKARLDSAADAAAVSAITAARDYITSNGSSEAEPNLTNDAISAGKTQGGKTFSLDAAADAGTLAATPNVTLTRVGQTITSTVSYNATSPTSFGGLFGVKSFALGVSAGSSLTLGSYIDFYLALDVSGSMGLPTSVDDETKLQNVNNGCQFACHYSGNDAGYRAARASGIKLRIDSVGTAVAHLVTTAKNTQTMPNQYRVGAYPFVDDVLEASALSASYDGVAAVGNTLADSYLDAGLSTSQSKSMGAGGTHFENLLPDMQKYVKTIGSGVDQYSPKPFLFIVTDGMDNAQQYTNNGFNGSQPQEPNNFNYCQYAQSIGVTISILYIPYQPVLNPTAGEKGESDQVNTIISKIPADLKSCASPGFFFTANTDADIDTALQAMFNQAVRAARLVR</sequence>
<dbReference type="Pfam" id="PF13400">
    <property type="entry name" value="Tad"/>
    <property type="match status" value="1"/>
</dbReference>
<evidence type="ECO:0000256" key="1">
    <source>
        <dbReference type="SAM" id="MobiDB-lite"/>
    </source>
</evidence>
<dbReference type="Gene3D" id="3.40.50.410">
    <property type="entry name" value="von Willebrand factor, type A domain"/>
    <property type="match status" value="1"/>
</dbReference>
<name>A0A4Q2REF0_9HYPH</name>
<dbReference type="OrthoDB" id="7624353at2"/>
<evidence type="ECO:0000259" key="2">
    <source>
        <dbReference type="Pfam" id="PF13400"/>
    </source>
</evidence>
<protein>
    <submittedName>
        <fullName evidence="3">Phosphomannomutase</fullName>
    </submittedName>
</protein>
<feature type="compositionally biased region" description="Basic residues" evidence="1">
    <location>
        <begin position="31"/>
        <end position="50"/>
    </location>
</feature>